<dbReference type="AlphaFoldDB" id="A0AA36FF65"/>
<name>A0AA36FF65_OCTVU</name>
<dbReference type="Proteomes" id="UP001162480">
    <property type="component" value="Chromosome 14"/>
</dbReference>
<sequence length="153" mass="17835">MRINVVEKRWLGFEHQLLHVVFPSVEIPTPAFVRLLFLEDIDQEEKLRGSNDPDSEIDNDSPCKAFDQHKLNDLGLLEEMRIPVYNSAEWRLFNDCSKRSLKCVLLHTGNLFDVVPIEHLVRSREVCGDIKRVIELSHNPKQNWTICVRFLLG</sequence>
<dbReference type="PANTHER" id="PTHR46114:SF2">
    <property type="entry name" value="CULLIN N-TERMINAL DOMAIN-CONTAINING PROTEIN"/>
    <property type="match status" value="1"/>
</dbReference>
<organism evidence="1 2">
    <name type="scientific">Octopus vulgaris</name>
    <name type="common">Common octopus</name>
    <dbReference type="NCBI Taxonomy" id="6645"/>
    <lineage>
        <taxon>Eukaryota</taxon>
        <taxon>Metazoa</taxon>
        <taxon>Spiralia</taxon>
        <taxon>Lophotrochozoa</taxon>
        <taxon>Mollusca</taxon>
        <taxon>Cephalopoda</taxon>
        <taxon>Coleoidea</taxon>
        <taxon>Octopodiformes</taxon>
        <taxon>Octopoda</taxon>
        <taxon>Incirrata</taxon>
        <taxon>Octopodidae</taxon>
        <taxon>Octopus</taxon>
    </lineage>
</organism>
<dbReference type="EMBL" id="OX597827">
    <property type="protein sequence ID" value="CAI9732383.1"/>
    <property type="molecule type" value="Genomic_DNA"/>
</dbReference>
<gene>
    <name evidence="1" type="ORF">OCTVUL_1B010834</name>
</gene>
<accession>A0AA36FF65</accession>
<reference evidence="1" key="1">
    <citation type="submission" date="2023-08" db="EMBL/GenBank/DDBJ databases">
        <authorList>
            <person name="Alioto T."/>
            <person name="Alioto T."/>
            <person name="Gomez Garrido J."/>
        </authorList>
    </citation>
    <scope>NUCLEOTIDE SEQUENCE</scope>
</reference>
<evidence type="ECO:0000313" key="2">
    <source>
        <dbReference type="Proteomes" id="UP001162480"/>
    </source>
</evidence>
<protein>
    <submittedName>
        <fullName evidence="1">Uncharacterized protein</fullName>
    </submittedName>
</protein>
<evidence type="ECO:0000313" key="1">
    <source>
        <dbReference type="EMBL" id="CAI9732383.1"/>
    </source>
</evidence>
<proteinExistence type="predicted"/>
<keyword evidence="2" id="KW-1185">Reference proteome</keyword>
<dbReference type="PANTHER" id="PTHR46114">
    <property type="entry name" value="APPLE DOMAIN-CONTAINING PROTEIN"/>
    <property type="match status" value="1"/>
</dbReference>